<evidence type="ECO:0000313" key="11">
    <source>
        <dbReference type="EMBL" id="CAL8100999.1"/>
    </source>
</evidence>
<dbReference type="PANTHER" id="PTHR16515">
    <property type="entry name" value="PR DOMAIN ZINC FINGER PROTEIN"/>
    <property type="match status" value="1"/>
</dbReference>
<feature type="region of interest" description="Disordered" evidence="9">
    <location>
        <begin position="455"/>
        <end position="632"/>
    </location>
</feature>
<gene>
    <name evidence="11" type="ORF">ODALV1_LOCUS10701</name>
</gene>
<feature type="compositionally biased region" description="Polar residues" evidence="9">
    <location>
        <begin position="311"/>
        <end position="329"/>
    </location>
</feature>
<dbReference type="EMBL" id="CAXLJM020000033">
    <property type="protein sequence ID" value="CAL8100999.1"/>
    <property type="molecule type" value="Genomic_DNA"/>
</dbReference>
<accession>A0ABP1QLJ8</accession>
<feature type="compositionally biased region" description="Polar residues" evidence="9">
    <location>
        <begin position="563"/>
        <end position="590"/>
    </location>
</feature>
<feature type="compositionally biased region" description="Basic residues" evidence="9">
    <location>
        <begin position="597"/>
        <end position="608"/>
    </location>
</feature>
<dbReference type="Proteomes" id="UP001642540">
    <property type="component" value="Unassembled WGS sequence"/>
</dbReference>
<feature type="compositionally biased region" description="Low complexity" evidence="9">
    <location>
        <begin position="463"/>
        <end position="486"/>
    </location>
</feature>
<evidence type="ECO:0000259" key="10">
    <source>
        <dbReference type="PROSITE" id="PS50157"/>
    </source>
</evidence>
<feature type="region of interest" description="Disordered" evidence="9">
    <location>
        <begin position="311"/>
        <end position="333"/>
    </location>
</feature>
<keyword evidence="2" id="KW-0479">Metal-binding</keyword>
<feature type="domain" description="C2H2-type" evidence="10">
    <location>
        <begin position="813"/>
        <end position="840"/>
    </location>
</feature>
<name>A0ABP1QLJ8_9HEXA</name>
<feature type="region of interest" description="Disordered" evidence="9">
    <location>
        <begin position="870"/>
        <end position="902"/>
    </location>
</feature>
<keyword evidence="12" id="KW-1185">Reference proteome</keyword>
<dbReference type="InterPro" id="IPR036236">
    <property type="entry name" value="Znf_C2H2_sf"/>
</dbReference>
<dbReference type="SMART" id="SM00355">
    <property type="entry name" value="ZnF_C2H2"/>
    <property type="match status" value="5"/>
</dbReference>
<feature type="compositionally biased region" description="Acidic residues" evidence="9">
    <location>
        <begin position="706"/>
        <end position="721"/>
    </location>
</feature>
<dbReference type="PROSITE" id="PS00028">
    <property type="entry name" value="ZINC_FINGER_C2H2_1"/>
    <property type="match status" value="4"/>
</dbReference>
<dbReference type="Gene3D" id="3.30.160.60">
    <property type="entry name" value="Classic Zinc Finger"/>
    <property type="match status" value="4"/>
</dbReference>
<feature type="compositionally biased region" description="Acidic residues" evidence="9">
    <location>
        <begin position="646"/>
        <end position="680"/>
    </location>
</feature>
<proteinExistence type="predicted"/>
<feature type="domain" description="C2H2-type" evidence="10">
    <location>
        <begin position="785"/>
        <end position="812"/>
    </location>
</feature>
<reference evidence="11 12" key="1">
    <citation type="submission" date="2024-08" db="EMBL/GenBank/DDBJ databases">
        <authorList>
            <person name="Cucini C."/>
            <person name="Frati F."/>
        </authorList>
    </citation>
    <scope>NUCLEOTIDE SEQUENCE [LARGE SCALE GENOMIC DNA]</scope>
</reference>
<feature type="compositionally biased region" description="Low complexity" evidence="9">
    <location>
        <begin position="398"/>
        <end position="416"/>
    </location>
</feature>
<keyword evidence="5" id="KW-0862">Zinc</keyword>
<evidence type="ECO:0000256" key="2">
    <source>
        <dbReference type="ARBA" id="ARBA00022723"/>
    </source>
</evidence>
<evidence type="ECO:0000256" key="6">
    <source>
        <dbReference type="ARBA" id="ARBA00023125"/>
    </source>
</evidence>
<feature type="domain" description="C2H2-type" evidence="10">
    <location>
        <begin position="728"/>
        <end position="755"/>
    </location>
</feature>
<keyword evidence="4 8" id="KW-0863">Zinc-finger</keyword>
<feature type="compositionally biased region" description="Polar residues" evidence="9">
    <location>
        <begin position="513"/>
        <end position="522"/>
    </location>
</feature>
<feature type="compositionally biased region" description="Polar residues" evidence="9">
    <location>
        <begin position="487"/>
        <end position="496"/>
    </location>
</feature>
<evidence type="ECO:0000256" key="3">
    <source>
        <dbReference type="ARBA" id="ARBA00022737"/>
    </source>
</evidence>
<evidence type="ECO:0000256" key="4">
    <source>
        <dbReference type="ARBA" id="ARBA00022771"/>
    </source>
</evidence>
<comment type="subcellular location">
    <subcellularLocation>
        <location evidence="1">Nucleus</location>
    </subcellularLocation>
</comment>
<feature type="region of interest" description="Disordered" evidence="9">
    <location>
        <begin position="646"/>
        <end position="726"/>
    </location>
</feature>
<evidence type="ECO:0000256" key="9">
    <source>
        <dbReference type="SAM" id="MobiDB-lite"/>
    </source>
</evidence>
<comment type="caution">
    <text evidence="11">The sequence shown here is derived from an EMBL/GenBank/DDBJ whole genome shotgun (WGS) entry which is preliminary data.</text>
</comment>
<feature type="compositionally biased region" description="Low complexity" evidence="9">
    <location>
        <begin position="543"/>
        <end position="552"/>
    </location>
</feature>
<evidence type="ECO:0000256" key="1">
    <source>
        <dbReference type="ARBA" id="ARBA00004123"/>
    </source>
</evidence>
<feature type="compositionally biased region" description="Basic and acidic residues" evidence="9">
    <location>
        <begin position="681"/>
        <end position="691"/>
    </location>
</feature>
<feature type="compositionally biased region" description="Low complexity" evidence="9">
    <location>
        <begin position="611"/>
        <end position="624"/>
    </location>
</feature>
<dbReference type="SUPFAM" id="SSF57667">
    <property type="entry name" value="beta-beta-alpha zinc fingers"/>
    <property type="match status" value="2"/>
</dbReference>
<sequence length="902" mass="96427">MERLGSKAVINSAGNLDKTPFCLDGYQQMYVSSQESAESHQSESSRMEVKTEITSHDGGIPIFRIRTPEETEIAQDLLELSRSLPPRPKAIPVPVVVQVPAASTTPPTSFTVTTANANNGIPLITPPSTPNHNSNNQLLYGSNGSTNGAVSLQFHVTGPSTTTTVAVSPASNGNNGSGQTDFSSSTSFLKINPNHGISANSCSRTYTTIGGGLVEIPPGSSGIVLDGSTVTSGTSNINGHLTQLVPSQPFHSIIHHGHSVSLSPPPEQHHAVYHHLATSNGTISSPHVVPNTNVIMHHGSGSSTLIIRGTENNSSIPLTPSTSEYSSDAENVCPSEEVLEVGNELVVMTDYSNDGSTGSSSSNSYNSNNGSSVGISNNHGDSSRTHQTSPSASAIAESNGSSSPSNPTRNSTNNPNKIIGNSRCEVLPKSVGSSDSSNQKIRICYTYDALLASDGRSKRRSTNAAVSGNVSGSSTSSSTTACGSNSGISPATNKPGSNHHHHRQQHHQQRQRNGMTATSTVPQGKRISGPDYRKTPTSHHHFTTSATSSGSRTSHDSPHNGGVKTTGSANGRSSRKNGVTAMTGSRSISTAADRRRVSGRNHGGRRRQNPSGSSSTSSSSSRASDIIMPISRNKRRIRPRKISYEVDVDDDEIEEEDEHQDELDDELMIEVEGIDDSEDYDPLRDENDIRRSSNSPSKRRNRPEIENEEETTYELDAADDQEPPKQRYVCSECGKHYATSSNLSRHKQTHRSLDSQNAKRCPTCGKAYVSMPALSMHLLTHNLNHKCEVCGKGFSRPWLLQGHMRSHTGEKPYGCAHCGKAFADRSNLRAHMQTHSGSKNYTCKRCNKSFALKSYLNKHHDSACFKDASSSSSSGVMELNSQHSNSSLASSSSSSASSGSFN</sequence>
<keyword evidence="7" id="KW-0539">Nucleus</keyword>
<feature type="compositionally biased region" description="Basic residues" evidence="9">
    <location>
        <begin position="497"/>
        <end position="510"/>
    </location>
</feature>
<keyword evidence="6" id="KW-0238">DNA-binding</keyword>
<evidence type="ECO:0000313" key="12">
    <source>
        <dbReference type="Proteomes" id="UP001642540"/>
    </source>
</evidence>
<dbReference type="Pfam" id="PF00096">
    <property type="entry name" value="zf-C2H2"/>
    <property type="match status" value="3"/>
</dbReference>
<evidence type="ECO:0000256" key="5">
    <source>
        <dbReference type="ARBA" id="ARBA00022833"/>
    </source>
</evidence>
<dbReference type="InterPro" id="IPR013087">
    <property type="entry name" value="Znf_C2H2_type"/>
</dbReference>
<evidence type="ECO:0000256" key="8">
    <source>
        <dbReference type="PROSITE-ProRule" id="PRU00042"/>
    </source>
</evidence>
<organism evidence="11 12">
    <name type="scientific">Orchesella dallaii</name>
    <dbReference type="NCBI Taxonomy" id="48710"/>
    <lineage>
        <taxon>Eukaryota</taxon>
        <taxon>Metazoa</taxon>
        <taxon>Ecdysozoa</taxon>
        <taxon>Arthropoda</taxon>
        <taxon>Hexapoda</taxon>
        <taxon>Collembola</taxon>
        <taxon>Entomobryomorpha</taxon>
        <taxon>Entomobryoidea</taxon>
        <taxon>Orchesellidae</taxon>
        <taxon>Orchesellinae</taxon>
        <taxon>Orchesella</taxon>
    </lineage>
</organism>
<feature type="compositionally biased region" description="Low complexity" evidence="9">
    <location>
        <begin position="350"/>
        <end position="380"/>
    </location>
</feature>
<feature type="region of interest" description="Disordered" evidence="9">
    <location>
        <begin position="350"/>
        <end position="421"/>
    </location>
</feature>
<evidence type="ECO:0000256" key="7">
    <source>
        <dbReference type="ARBA" id="ARBA00023242"/>
    </source>
</evidence>
<keyword evidence="3" id="KW-0677">Repeat</keyword>
<dbReference type="InterPro" id="IPR050331">
    <property type="entry name" value="Zinc_finger"/>
</dbReference>
<feature type="domain" description="C2H2-type" evidence="10">
    <location>
        <begin position="759"/>
        <end position="786"/>
    </location>
</feature>
<protein>
    <recommendedName>
        <fullName evidence="10">C2H2-type domain-containing protein</fullName>
    </recommendedName>
</protein>
<dbReference type="PANTHER" id="PTHR16515:SF49">
    <property type="entry name" value="GASTRULA ZINC FINGER PROTEIN XLCGF49.1-LIKE-RELATED"/>
    <property type="match status" value="1"/>
</dbReference>
<feature type="domain" description="C2H2-type" evidence="10">
    <location>
        <begin position="841"/>
        <end position="859"/>
    </location>
</feature>
<dbReference type="PROSITE" id="PS50157">
    <property type="entry name" value="ZINC_FINGER_C2H2_2"/>
    <property type="match status" value="5"/>
</dbReference>